<reference evidence="1 2" key="1">
    <citation type="journal article" date="2019" name="Sci. Rep.">
        <title>Orb-weaving spider Araneus ventricosus genome elucidates the spidroin gene catalogue.</title>
        <authorList>
            <person name="Kono N."/>
            <person name="Nakamura H."/>
            <person name="Ohtoshi R."/>
            <person name="Moran D.A.P."/>
            <person name="Shinohara A."/>
            <person name="Yoshida Y."/>
            <person name="Fujiwara M."/>
            <person name="Mori M."/>
            <person name="Tomita M."/>
            <person name="Arakawa K."/>
        </authorList>
    </citation>
    <scope>NUCLEOTIDE SEQUENCE [LARGE SCALE GENOMIC DNA]</scope>
</reference>
<keyword evidence="2" id="KW-1185">Reference proteome</keyword>
<accession>A0A4Y2TKE4</accession>
<dbReference type="EMBL" id="BGPR01029313">
    <property type="protein sequence ID" value="GBO01028.1"/>
    <property type="molecule type" value="Genomic_DNA"/>
</dbReference>
<organism evidence="1 2">
    <name type="scientific">Araneus ventricosus</name>
    <name type="common">Orbweaver spider</name>
    <name type="synonym">Epeira ventricosa</name>
    <dbReference type="NCBI Taxonomy" id="182803"/>
    <lineage>
        <taxon>Eukaryota</taxon>
        <taxon>Metazoa</taxon>
        <taxon>Ecdysozoa</taxon>
        <taxon>Arthropoda</taxon>
        <taxon>Chelicerata</taxon>
        <taxon>Arachnida</taxon>
        <taxon>Araneae</taxon>
        <taxon>Araneomorphae</taxon>
        <taxon>Entelegynae</taxon>
        <taxon>Araneoidea</taxon>
        <taxon>Araneidae</taxon>
        <taxon>Araneus</taxon>
    </lineage>
</organism>
<evidence type="ECO:0000313" key="1">
    <source>
        <dbReference type="EMBL" id="GBO01028.1"/>
    </source>
</evidence>
<proteinExistence type="predicted"/>
<comment type="caution">
    <text evidence="1">The sequence shown here is derived from an EMBL/GenBank/DDBJ whole genome shotgun (WGS) entry which is preliminary data.</text>
</comment>
<sequence length="107" mass="12244">MGPRSSNKLIFSTYFDIQVVRYDVKICENPKSQKAILYLLTASRRTLFHWKNDTMSSFSCQTRSRNTFYLKPLCAPTMATGTSGIQIARMAEENLEIACGKAHEVEW</sequence>
<gene>
    <name evidence="1" type="ORF">AVEN_106797_1</name>
</gene>
<dbReference type="AlphaFoldDB" id="A0A4Y2TKE4"/>
<protein>
    <submittedName>
        <fullName evidence="1">Uncharacterized protein</fullName>
    </submittedName>
</protein>
<name>A0A4Y2TKE4_ARAVE</name>
<dbReference type="Proteomes" id="UP000499080">
    <property type="component" value="Unassembled WGS sequence"/>
</dbReference>
<evidence type="ECO:0000313" key="2">
    <source>
        <dbReference type="Proteomes" id="UP000499080"/>
    </source>
</evidence>